<name>A0A4Q1UVQ5_9BRAD</name>
<reference evidence="2 3" key="1">
    <citation type="submission" date="2017-03" db="EMBL/GenBank/DDBJ databases">
        <authorList>
            <person name="Safronova V.I."/>
            <person name="Sazanova A.L."/>
            <person name="Chirak E.R."/>
        </authorList>
    </citation>
    <scope>NUCLEOTIDE SEQUENCE [LARGE SCALE GENOMIC DNA]</scope>
    <source>
        <strain evidence="2 3">Opo-243</strain>
    </source>
</reference>
<organism evidence="2 3">
    <name type="scientific">Bradyrhizobium betae</name>
    <dbReference type="NCBI Taxonomy" id="244734"/>
    <lineage>
        <taxon>Bacteria</taxon>
        <taxon>Pseudomonadati</taxon>
        <taxon>Pseudomonadota</taxon>
        <taxon>Alphaproteobacteria</taxon>
        <taxon>Hyphomicrobiales</taxon>
        <taxon>Nitrobacteraceae</taxon>
        <taxon>Bradyrhizobium</taxon>
    </lineage>
</organism>
<sequence>MSGSQVRALVRPPSRKHSSSTGFGKSCREQNGSRATFSQSRASRADCCATSPLFPYLHPFDTARRSGGTGQSRTRRRIGYQGEQNGQFALLAAVGHRSPQNEIGESQHIRDRIESRDLVLNAIGAVVNGRCSGRTAGDDVTVFDSSGIALQDLYIGQFLLSMSKVAPNLEQSWCTKLEPAIRRSITQRPRGGPAP</sequence>
<feature type="region of interest" description="Disordered" evidence="1">
    <location>
        <begin position="1"/>
        <end position="41"/>
    </location>
</feature>
<accession>A0A4Q1UVQ5</accession>
<evidence type="ECO:0000313" key="3">
    <source>
        <dbReference type="Proteomes" id="UP000290819"/>
    </source>
</evidence>
<dbReference type="EMBL" id="MZXW01000032">
    <property type="protein sequence ID" value="RXT42918.1"/>
    <property type="molecule type" value="Genomic_DNA"/>
</dbReference>
<dbReference type="Pfam" id="PF02423">
    <property type="entry name" value="OCD_Mu_crystall"/>
    <property type="match status" value="1"/>
</dbReference>
<dbReference type="OrthoDB" id="9785971at2"/>
<dbReference type="InterPro" id="IPR036291">
    <property type="entry name" value="NAD(P)-bd_dom_sf"/>
</dbReference>
<dbReference type="SUPFAM" id="SSF51735">
    <property type="entry name" value="NAD(P)-binding Rossmann-fold domains"/>
    <property type="match status" value="1"/>
</dbReference>
<protein>
    <submittedName>
        <fullName evidence="2">Uncharacterized protein</fullName>
    </submittedName>
</protein>
<gene>
    <name evidence="2" type="ORF">B5V03_24145</name>
</gene>
<dbReference type="AlphaFoldDB" id="A0A4Q1UVQ5"/>
<comment type="caution">
    <text evidence="2">The sequence shown here is derived from an EMBL/GenBank/DDBJ whole genome shotgun (WGS) entry which is preliminary data.</text>
</comment>
<dbReference type="InterPro" id="IPR003462">
    <property type="entry name" value="ODC_Mu_crystall"/>
</dbReference>
<keyword evidence="3" id="KW-1185">Reference proteome</keyword>
<proteinExistence type="predicted"/>
<dbReference type="Proteomes" id="UP000290819">
    <property type="component" value="Unassembled WGS sequence"/>
</dbReference>
<feature type="compositionally biased region" description="Polar residues" evidence="1">
    <location>
        <begin position="19"/>
        <end position="41"/>
    </location>
</feature>
<evidence type="ECO:0000256" key="1">
    <source>
        <dbReference type="SAM" id="MobiDB-lite"/>
    </source>
</evidence>
<evidence type="ECO:0000313" key="2">
    <source>
        <dbReference type="EMBL" id="RXT42918.1"/>
    </source>
</evidence>